<reference evidence="1 2" key="1">
    <citation type="submission" date="2019-01" db="EMBL/GenBank/DDBJ databases">
        <title>Vagococcus silagei sp. nov. isolated from brewer's grain.</title>
        <authorList>
            <person name="Guu J.-R."/>
        </authorList>
    </citation>
    <scope>NUCLEOTIDE SEQUENCE [LARGE SCALE GENOMIC DNA]</scope>
    <source>
        <strain evidence="1 2">2B-2</strain>
    </source>
</reference>
<accession>A0A4V3TV56</accession>
<dbReference type="EMBL" id="SDGV01000011">
    <property type="protein sequence ID" value="THB61559.1"/>
    <property type="molecule type" value="Genomic_DNA"/>
</dbReference>
<protein>
    <submittedName>
        <fullName evidence="1">Uncharacterized protein</fullName>
    </submittedName>
</protein>
<keyword evidence="2" id="KW-1185">Reference proteome</keyword>
<dbReference type="RefSeq" id="WP_136136570.1">
    <property type="nucleotide sequence ID" value="NZ_SDGV01000011.1"/>
</dbReference>
<gene>
    <name evidence="1" type="ORF">ESZ54_04890</name>
</gene>
<sequence length="93" mass="10637">MENMFIILILIVAGFYIYNKKKKKGKVPSLTDVTVLDKINDVTTSSETYFLLVETCLRNGQKLEEKMVVSQEVYQNVEIGQSYPIDQLSSVKK</sequence>
<dbReference type="Proteomes" id="UP000310506">
    <property type="component" value="Unassembled WGS sequence"/>
</dbReference>
<proteinExistence type="predicted"/>
<evidence type="ECO:0000313" key="2">
    <source>
        <dbReference type="Proteomes" id="UP000310506"/>
    </source>
</evidence>
<evidence type="ECO:0000313" key="1">
    <source>
        <dbReference type="EMBL" id="THB61559.1"/>
    </source>
</evidence>
<organism evidence="1 2">
    <name type="scientific">Vagococcus silagei</name>
    <dbReference type="NCBI Taxonomy" id="2508885"/>
    <lineage>
        <taxon>Bacteria</taxon>
        <taxon>Bacillati</taxon>
        <taxon>Bacillota</taxon>
        <taxon>Bacilli</taxon>
        <taxon>Lactobacillales</taxon>
        <taxon>Enterococcaceae</taxon>
        <taxon>Vagococcus</taxon>
    </lineage>
</organism>
<comment type="caution">
    <text evidence="1">The sequence shown here is derived from an EMBL/GenBank/DDBJ whole genome shotgun (WGS) entry which is preliminary data.</text>
</comment>
<dbReference type="AlphaFoldDB" id="A0A4V3TV56"/>
<name>A0A4V3TV56_9ENTE</name>